<evidence type="ECO:0000313" key="3">
    <source>
        <dbReference type="Proteomes" id="UP000691718"/>
    </source>
</evidence>
<dbReference type="Proteomes" id="UP000691718">
    <property type="component" value="Unassembled WGS sequence"/>
</dbReference>
<dbReference type="EMBL" id="CAJQZP010001558">
    <property type="protein sequence ID" value="CAG5054145.1"/>
    <property type="molecule type" value="Genomic_DNA"/>
</dbReference>
<comment type="caution">
    <text evidence="2">The sequence shown here is derived from an EMBL/GenBank/DDBJ whole genome shotgun (WGS) entry which is preliminary data.</text>
</comment>
<protein>
    <submittedName>
        <fullName evidence="2">(apollo) hypothetical protein</fullName>
    </submittedName>
</protein>
<keyword evidence="3" id="KW-1185">Reference proteome</keyword>
<feature type="compositionally biased region" description="Basic and acidic residues" evidence="1">
    <location>
        <begin position="104"/>
        <end position="116"/>
    </location>
</feature>
<gene>
    <name evidence="2" type="ORF">PAPOLLO_LOCUS25870</name>
</gene>
<feature type="compositionally biased region" description="Basic residues" evidence="1">
    <location>
        <begin position="125"/>
        <end position="146"/>
    </location>
</feature>
<sequence length="146" mass="17394">MTDPFVVSEFFALLEETLANLNMLEKPEFIWNLDETSLSLDPTKTKVVGKIIKPCSRTTYGTGKENITVLATVNAAVNWVEANFHTEEMNKENWQYEIEKYQKEEDNTRKEEEQKKNTRNINITRRIRDKNTRIRKIRENKKNRRR</sequence>
<organism evidence="2 3">
    <name type="scientific">Parnassius apollo</name>
    <name type="common">Apollo butterfly</name>
    <name type="synonym">Papilio apollo</name>
    <dbReference type="NCBI Taxonomy" id="110799"/>
    <lineage>
        <taxon>Eukaryota</taxon>
        <taxon>Metazoa</taxon>
        <taxon>Ecdysozoa</taxon>
        <taxon>Arthropoda</taxon>
        <taxon>Hexapoda</taxon>
        <taxon>Insecta</taxon>
        <taxon>Pterygota</taxon>
        <taxon>Neoptera</taxon>
        <taxon>Endopterygota</taxon>
        <taxon>Lepidoptera</taxon>
        <taxon>Glossata</taxon>
        <taxon>Ditrysia</taxon>
        <taxon>Papilionoidea</taxon>
        <taxon>Papilionidae</taxon>
        <taxon>Parnassiinae</taxon>
        <taxon>Parnassini</taxon>
        <taxon>Parnassius</taxon>
        <taxon>Parnassius</taxon>
    </lineage>
</organism>
<name>A0A8S3Y3Q5_PARAO</name>
<evidence type="ECO:0000313" key="2">
    <source>
        <dbReference type="EMBL" id="CAG5054145.1"/>
    </source>
</evidence>
<proteinExistence type="predicted"/>
<evidence type="ECO:0000256" key="1">
    <source>
        <dbReference type="SAM" id="MobiDB-lite"/>
    </source>
</evidence>
<dbReference type="OrthoDB" id="10035668at2759"/>
<reference evidence="2" key="1">
    <citation type="submission" date="2021-04" db="EMBL/GenBank/DDBJ databases">
        <authorList>
            <person name="Tunstrom K."/>
        </authorList>
    </citation>
    <scope>NUCLEOTIDE SEQUENCE</scope>
</reference>
<accession>A0A8S3Y3Q5</accession>
<feature type="region of interest" description="Disordered" evidence="1">
    <location>
        <begin position="104"/>
        <end position="146"/>
    </location>
</feature>
<dbReference type="AlphaFoldDB" id="A0A8S3Y3Q5"/>